<keyword evidence="2" id="KW-1185">Reference proteome</keyword>
<evidence type="ECO:0000313" key="1">
    <source>
        <dbReference type="EMBL" id="KAI3681188.1"/>
    </source>
</evidence>
<reference evidence="2" key="1">
    <citation type="journal article" date="2022" name="Mol. Ecol. Resour.">
        <title>The genomes of chicory, endive, great burdock and yacon provide insights into Asteraceae palaeo-polyploidization history and plant inulin production.</title>
        <authorList>
            <person name="Fan W."/>
            <person name="Wang S."/>
            <person name="Wang H."/>
            <person name="Wang A."/>
            <person name="Jiang F."/>
            <person name="Liu H."/>
            <person name="Zhao H."/>
            <person name="Xu D."/>
            <person name="Zhang Y."/>
        </authorList>
    </citation>
    <scope>NUCLEOTIDE SEQUENCE [LARGE SCALE GENOMIC DNA]</scope>
    <source>
        <strain evidence="2">cv. Niubang</strain>
    </source>
</reference>
<reference evidence="1 2" key="2">
    <citation type="journal article" date="2022" name="Mol. Ecol. Resour.">
        <title>The genomes of chicory, endive, great burdock and yacon provide insights into Asteraceae paleo-polyploidization history and plant inulin production.</title>
        <authorList>
            <person name="Fan W."/>
            <person name="Wang S."/>
            <person name="Wang H."/>
            <person name="Wang A."/>
            <person name="Jiang F."/>
            <person name="Liu H."/>
            <person name="Zhao H."/>
            <person name="Xu D."/>
            <person name="Zhang Y."/>
        </authorList>
    </citation>
    <scope>NUCLEOTIDE SEQUENCE [LARGE SCALE GENOMIC DNA]</scope>
    <source>
        <strain evidence="2">cv. Niubang</strain>
    </source>
</reference>
<name>A0ACB8YC42_ARCLA</name>
<accession>A0ACB8YC42</accession>
<dbReference type="Proteomes" id="UP001055879">
    <property type="component" value="Linkage Group LG13"/>
</dbReference>
<evidence type="ECO:0000313" key="2">
    <source>
        <dbReference type="Proteomes" id="UP001055879"/>
    </source>
</evidence>
<dbReference type="EMBL" id="CM042059">
    <property type="protein sequence ID" value="KAI3681188.1"/>
    <property type="molecule type" value="Genomic_DNA"/>
</dbReference>
<comment type="caution">
    <text evidence="1">The sequence shown here is derived from an EMBL/GenBank/DDBJ whole genome shotgun (WGS) entry which is preliminary data.</text>
</comment>
<protein>
    <submittedName>
        <fullName evidence="1">Uncharacterized protein</fullName>
    </submittedName>
</protein>
<proteinExistence type="predicted"/>
<sequence length="202" mass="23213">MENNNTRRLNPHAPPFYPSTFQHLPPPLTHQTQPSPSPSPSPNTFGRSSLTPVPTGPRIRGGRRGAAVGRRDINCRRDDDGGGRRQLRRGVYREIMPLDPHDNSTSVMIRNIPNNYTRKLLVEFLENHCKHENENDKNTIRSSFDFLYLPVDFKHRLNAGYAFVNFTSPDAAWRFHKSIKGKHWDLFESKKIADVTRAKIQC</sequence>
<gene>
    <name evidence="1" type="ORF">L6452_35973</name>
</gene>
<organism evidence="1 2">
    <name type="scientific">Arctium lappa</name>
    <name type="common">Greater burdock</name>
    <name type="synonym">Lappa major</name>
    <dbReference type="NCBI Taxonomy" id="4217"/>
    <lineage>
        <taxon>Eukaryota</taxon>
        <taxon>Viridiplantae</taxon>
        <taxon>Streptophyta</taxon>
        <taxon>Embryophyta</taxon>
        <taxon>Tracheophyta</taxon>
        <taxon>Spermatophyta</taxon>
        <taxon>Magnoliopsida</taxon>
        <taxon>eudicotyledons</taxon>
        <taxon>Gunneridae</taxon>
        <taxon>Pentapetalae</taxon>
        <taxon>asterids</taxon>
        <taxon>campanulids</taxon>
        <taxon>Asterales</taxon>
        <taxon>Asteraceae</taxon>
        <taxon>Carduoideae</taxon>
        <taxon>Cardueae</taxon>
        <taxon>Arctiinae</taxon>
        <taxon>Arctium</taxon>
    </lineage>
</organism>